<evidence type="ECO:0000313" key="5">
    <source>
        <dbReference type="Proteomes" id="UP000008206"/>
    </source>
</evidence>
<keyword evidence="4" id="KW-0614">Plasmid</keyword>
<dbReference type="InterPro" id="IPR000424">
    <property type="entry name" value="Primosome_PriB/ssb"/>
</dbReference>
<dbReference type="InterPro" id="IPR011344">
    <property type="entry name" value="ssDNA-bd"/>
</dbReference>
<comment type="caution">
    <text evidence="2">Lacks conserved residue(s) required for the propagation of feature annotation.</text>
</comment>
<proteinExistence type="inferred from homology"/>
<evidence type="ECO:0000256" key="1">
    <source>
        <dbReference type="ARBA" id="ARBA00023125"/>
    </source>
</evidence>
<geneLocation type="plasmid" evidence="4 5">
    <name>Cy782202</name>
</geneLocation>
<protein>
    <recommendedName>
        <fullName evidence="2 3">Single-stranded DNA-binding protein</fullName>
        <shortName evidence="2">SSB</shortName>
    </recommendedName>
</protein>
<comment type="subunit">
    <text evidence="2">Homotetramer.</text>
</comment>
<reference evidence="5" key="1">
    <citation type="journal article" date="2011" name="MBio">
        <title>Novel metabolic attributes of the genus Cyanothece, comprising a group of unicellular nitrogen-fixing Cyanobacteria.</title>
        <authorList>
            <person name="Bandyopadhyay A."/>
            <person name="Elvitigala T."/>
            <person name="Welsh E."/>
            <person name="Stockel J."/>
            <person name="Liberton M."/>
            <person name="Min H."/>
            <person name="Sherman L.A."/>
            <person name="Pakrasi H.B."/>
        </authorList>
    </citation>
    <scope>NUCLEOTIDE SEQUENCE [LARGE SCALE GENOMIC DNA]</scope>
    <source>
        <strain evidence="5">PCC 7822</strain>
        <plasmid evidence="5">Cy782202</plasmid>
    </source>
</reference>
<keyword evidence="5" id="KW-1185">Reference proteome</keyword>
<dbReference type="PROSITE" id="PS50935">
    <property type="entry name" value="SSB"/>
    <property type="match status" value="1"/>
</dbReference>
<dbReference type="Gene3D" id="2.40.50.140">
    <property type="entry name" value="Nucleic acid-binding proteins"/>
    <property type="match status" value="1"/>
</dbReference>
<dbReference type="PIRSF" id="PIRSF002070">
    <property type="entry name" value="SSB"/>
    <property type="match status" value="1"/>
</dbReference>
<dbReference type="GO" id="GO:0009295">
    <property type="term" value="C:nucleoid"/>
    <property type="evidence" value="ECO:0007669"/>
    <property type="project" value="TreeGrafter"/>
</dbReference>
<dbReference type="RefSeq" id="WP_013334850.1">
    <property type="nucleotide sequence ID" value="NC_014534.1"/>
</dbReference>
<dbReference type="CDD" id="cd04496">
    <property type="entry name" value="SSB_OBF"/>
    <property type="match status" value="1"/>
</dbReference>
<gene>
    <name evidence="4" type="ordered locus">Cyan7822_6305</name>
</gene>
<dbReference type="HOGENOM" id="CLU_078758_6_0_3"/>
<dbReference type="OrthoDB" id="9809878at2"/>
<dbReference type="KEGG" id="cyj:Cyan7822_6305"/>
<dbReference type="HAMAP" id="MF_00984">
    <property type="entry name" value="SSB"/>
    <property type="match status" value="1"/>
</dbReference>
<dbReference type="PANTHER" id="PTHR10302">
    <property type="entry name" value="SINGLE-STRANDED DNA-BINDING PROTEIN"/>
    <property type="match status" value="1"/>
</dbReference>
<evidence type="ECO:0000256" key="2">
    <source>
        <dbReference type="HAMAP-Rule" id="MF_00984"/>
    </source>
</evidence>
<dbReference type="PANTHER" id="PTHR10302:SF0">
    <property type="entry name" value="SINGLE-STRANDED DNA-BINDING PROTEIN, MITOCHONDRIAL"/>
    <property type="match status" value="1"/>
</dbReference>
<sequence length="125" mass="13477">MNNNINQISVTGRLGQDPEIRYFQSGSVLAKFNLADDRGEGKNAEANWFPCEVWGKAAEVAGDYCSKGSLVGVKGELTIESWTDNSTGEVRTKPVIKVKSLELLVTKNSTSQPALATGVVSKPNF</sequence>
<dbReference type="Pfam" id="PF00436">
    <property type="entry name" value="SSB"/>
    <property type="match status" value="1"/>
</dbReference>
<dbReference type="GO" id="GO:0006260">
    <property type="term" value="P:DNA replication"/>
    <property type="evidence" value="ECO:0007669"/>
    <property type="project" value="InterPro"/>
</dbReference>
<evidence type="ECO:0000256" key="3">
    <source>
        <dbReference type="PIRNR" id="PIRNR002070"/>
    </source>
</evidence>
<dbReference type="InterPro" id="IPR012340">
    <property type="entry name" value="NA-bd_OB-fold"/>
</dbReference>
<dbReference type="EMBL" id="CP002200">
    <property type="protein sequence ID" value="ADN18102.1"/>
    <property type="molecule type" value="Genomic_DNA"/>
</dbReference>
<evidence type="ECO:0000313" key="4">
    <source>
        <dbReference type="EMBL" id="ADN18102.1"/>
    </source>
</evidence>
<accession>E0UMC2</accession>
<organism evidence="4 5">
    <name type="scientific">Gloeothece verrucosa (strain PCC 7822)</name>
    <name type="common">Cyanothece sp. (strain PCC 7822)</name>
    <dbReference type="NCBI Taxonomy" id="497965"/>
    <lineage>
        <taxon>Bacteria</taxon>
        <taxon>Bacillati</taxon>
        <taxon>Cyanobacteriota</taxon>
        <taxon>Cyanophyceae</taxon>
        <taxon>Oscillatoriophycideae</taxon>
        <taxon>Chroococcales</taxon>
        <taxon>Aphanothecaceae</taxon>
        <taxon>Gloeothece</taxon>
        <taxon>Gloeothece verrucosa</taxon>
    </lineage>
</organism>
<dbReference type="SUPFAM" id="SSF50249">
    <property type="entry name" value="Nucleic acid-binding proteins"/>
    <property type="match status" value="1"/>
</dbReference>
<dbReference type="Proteomes" id="UP000008206">
    <property type="component" value="Plasmid Cy782202"/>
</dbReference>
<dbReference type="AlphaFoldDB" id="E0UMC2"/>
<dbReference type="GO" id="GO:0003697">
    <property type="term" value="F:single-stranded DNA binding"/>
    <property type="evidence" value="ECO:0007669"/>
    <property type="project" value="UniProtKB-UniRule"/>
</dbReference>
<dbReference type="NCBIfam" id="TIGR00621">
    <property type="entry name" value="ssb"/>
    <property type="match status" value="1"/>
</dbReference>
<name>E0UMC2_GLOV7</name>
<keyword evidence="1 2" id="KW-0238">DNA-binding</keyword>